<dbReference type="OrthoDB" id="5298720at2"/>
<name>A0A1C2HWX9_ACITH</name>
<protein>
    <recommendedName>
        <fullName evidence="3">Haloacid dehalogenase</fullName>
    </recommendedName>
</protein>
<reference evidence="1" key="1">
    <citation type="journal article" date="2016" name="Int. J. Mol. Sci.">
        <title>Comparative genomics of the extreme acidophile Acidithiobacillus thiooxidans reveals intraspecific divergence and niche adaptation.</title>
        <authorList>
            <person name="Zhang X."/>
            <person name="Feng X."/>
            <person name="Tao J."/>
            <person name="Ma L."/>
            <person name="Xiao Y."/>
            <person name="Liang Y."/>
            <person name="Liu X."/>
            <person name="Yin H."/>
        </authorList>
    </citation>
    <scope>NUCLEOTIDE SEQUENCE [LARGE SCALE GENOMIC DNA]</scope>
    <source>
        <strain evidence="1">DXS-W</strain>
    </source>
</reference>
<dbReference type="AlphaFoldDB" id="A0A1C2HWX9"/>
<keyword evidence="2" id="KW-1185">Reference proteome</keyword>
<organism evidence="1 2">
    <name type="scientific">Acidithiobacillus thiooxidans</name>
    <name type="common">Thiobacillus thiooxidans</name>
    <dbReference type="NCBI Taxonomy" id="930"/>
    <lineage>
        <taxon>Bacteria</taxon>
        <taxon>Pseudomonadati</taxon>
        <taxon>Pseudomonadota</taxon>
        <taxon>Acidithiobacillia</taxon>
        <taxon>Acidithiobacillales</taxon>
        <taxon>Acidithiobacillaceae</taxon>
        <taxon>Acidithiobacillus</taxon>
    </lineage>
</organism>
<evidence type="ECO:0000313" key="1">
    <source>
        <dbReference type="EMBL" id="OCX68187.1"/>
    </source>
</evidence>
<dbReference type="RefSeq" id="WP_031568992.1">
    <property type="nucleotide sequence ID" value="NZ_JABBDW010000163.1"/>
</dbReference>
<comment type="caution">
    <text evidence="1">The sequence shown here is derived from an EMBL/GenBank/DDBJ whole genome shotgun (WGS) entry which is preliminary data.</text>
</comment>
<evidence type="ECO:0000313" key="2">
    <source>
        <dbReference type="Proteomes" id="UP000095008"/>
    </source>
</evidence>
<evidence type="ECO:0008006" key="3">
    <source>
        <dbReference type="Google" id="ProtNLM"/>
    </source>
</evidence>
<dbReference type="GeneID" id="60696803"/>
<gene>
    <name evidence="1" type="ORF">A6M23_18820</name>
</gene>
<dbReference type="InterPro" id="IPR036412">
    <property type="entry name" value="HAD-like_sf"/>
</dbReference>
<dbReference type="Proteomes" id="UP000095008">
    <property type="component" value="Unassembled WGS sequence"/>
</dbReference>
<sequence>MIRRKIALDADGVLLDFDRHFQRHMEYKLGRKLPVLADSFQLSARYGIDGFWNDLAQDAVFWSGIPLLPDAKNLIYALEDMGFEVWVVTAIGEEQRKSRAISLSGLIPAGRIVCADWTATPQDKANILHDLGTVGFLDDQWEHVLHAGMLPKMLCARYYCCGRYDVGEVPVEVGVVDDVMDFPVALEASMRRWA</sequence>
<proteinExistence type="predicted"/>
<dbReference type="SUPFAM" id="SSF56784">
    <property type="entry name" value="HAD-like"/>
    <property type="match status" value="1"/>
</dbReference>
<accession>A0A1C2HWX9</accession>
<dbReference type="EMBL" id="LWRY01000274">
    <property type="protein sequence ID" value="OCX68187.1"/>
    <property type="molecule type" value="Genomic_DNA"/>
</dbReference>